<evidence type="ECO:0000256" key="15">
    <source>
        <dbReference type="ARBA" id="ARBA00023136"/>
    </source>
</evidence>
<comment type="cofactor">
    <cofactor evidence="2">
        <name>Mg(2+)</name>
        <dbReference type="ChEBI" id="CHEBI:18420"/>
    </cofactor>
</comment>
<keyword evidence="14 22" id="KW-1133">Transmembrane helix</keyword>
<keyword evidence="10 23" id="KW-0378">Hydrolase</keyword>
<keyword evidence="15 22" id="KW-0472">Membrane</keyword>
<keyword evidence="11" id="KW-0106">Calcium</keyword>
<evidence type="ECO:0000256" key="10">
    <source>
        <dbReference type="ARBA" id="ARBA00022801"/>
    </source>
</evidence>
<feature type="binding site" evidence="21">
    <location>
        <begin position="208"/>
        <end position="212"/>
    </location>
    <ligand>
        <name>ATP</name>
        <dbReference type="ChEBI" id="CHEBI:30616"/>
    </ligand>
</feature>
<dbReference type="GO" id="GO:0009134">
    <property type="term" value="P:nucleoside diphosphate catabolic process"/>
    <property type="evidence" value="ECO:0007669"/>
    <property type="project" value="TreeGrafter"/>
</dbReference>
<reference evidence="23" key="1">
    <citation type="journal article" date="2014" name="Nature">
        <title>Elephant shark genome provides unique insights into gnathostome evolution.</title>
        <authorList>
            <consortium name="International Elephant Shark Genome Sequencing Consortium"/>
            <person name="Venkatesh B."/>
            <person name="Lee A.P."/>
            <person name="Ravi V."/>
            <person name="Maurya A.K."/>
            <person name="Lian M.M."/>
            <person name="Swann J.B."/>
            <person name="Ohta Y."/>
            <person name="Flajnik M.F."/>
            <person name="Sutoh Y."/>
            <person name="Kasahara M."/>
            <person name="Hoon S."/>
            <person name="Gangu V."/>
            <person name="Roy S.W."/>
            <person name="Irimia M."/>
            <person name="Korzh V."/>
            <person name="Kondrychyn I."/>
            <person name="Lim Z.W."/>
            <person name="Tay B.H."/>
            <person name="Tohari S."/>
            <person name="Kong K.W."/>
            <person name="Ho S."/>
            <person name="Lorente-Galdos B."/>
            <person name="Quilez J."/>
            <person name="Marques-Bonet T."/>
            <person name="Raney B.J."/>
            <person name="Ingham P.W."/>
            <person name="Tay A."/>
            <person name="Hillier L.W."/>
            <person name="Minx P."/>
            <person name="Boehm T."/>
            <person name="Wilson R.K."/>
            <person name="Brenner S."/>
            <person name="Warren W.C."/>
        </authorList>
    </citation>
    <scope>NUCLEOTIDE SEQUENCE</scope>
    <source>
        <tissue evidence="23">Spleen</tissue>
    </source>
</reference>
<dbReference type="EC" id="3.6.1.5" evidence="5"/>
<dbReference type="EMBL" id="JW866927">
    <property type="protein sequence ID" value="AFO99444.1"/>
    <property type="molecule type" value="mRNA"/>
</dbReference>
<dbReference type="GO" id="GO:0004382">
    <property type="term" value="F:GDP phosphatase activity"/>
    <property type="evidence" value="ECO:0007669"/>
    <property type="project" value="TreeGrafter"/>
</dbReference>
<evidence type="ECO:0000256" key="19">
    <source>
        <dbReference type="ARBA" id="ARBA00049175"/>
    </source>
</evidence>
<evidence type="ECO:0000256" key="20">
    <source>
        <dbReference type="PIRSR" id="PIRSR600407-1"/>
    </source>
</evidence>
<keyword evidence="16" id="KW-1015">Disulfide bond</keyword>
<dbReference type="FunFam" id="3.30.420.40:FF:000068">
    <property type="entry name" value="Ectonucleoside triphosphate diphosphohydrolase 1"/>
    <property type="match status" value="1"/>
</dbReference>
<keyword evidence="9 21" id="KW-0547">Nucleotide-binding</keyword>
<protein>
    <recommendedName>
        <fullName evidence="18">Ectonucleoside triphosphate diphosphohydrolase 8</fullName>
        <ecNumber evidence="5">3.6.1.5</ecNumber>
    </recommendedName>
</protein>
<dbReference type="GO" id="GO:0005886">
    <property type="term" value="C:plasma membrane"/>
    <property type="evidence" value="ECO:0007669"/>
    <property type="project" value="UniProtKB-SubCell"/>
</dbReference>
<organism evidence="23">
    <name type="scientific">Callorhinchus milii</name>
    <name type="common">Ghost shark</name>
    <dbReference type="NCBI Taxonomy" id="7868"/>
    <lineage>
        <taxon>Eukaryota</taxon>
        <taxon>Metazoa</taxon>
        <taxon>Chordata</taxon>
        <taxon>Craniata</taxon>
        <taxon>Vertebrata</taxon>
        <taxon>Chondrichthyes</taxon>
        <taxon>Holocephali</taxon>
        <taxon>Chimaeriformes</taxon>
        <taxon>Callorhinchidae</taxon>
        <taxon>Callorhinchus</taxon>
    </lineage>
</organism>
<evidence type="ECO:0000256" key="22">
    <source>
        <dbReference type="SAM" id="Phobius"/>
    </source>
</evidence>
<evidence type="ECO:0000256" key="21">
    <source>
        <dbReference type="PIRSR" id="PIRSR600407-2"/>
    </source>
</evidence>
<dbReference type="AlphaFoldDB" id="V9KMG7"/>
<evidence type="ECO:0000256" key="11">
    <source>
        <dbReference type="ARBA" id="ARBA00022837"/>
    </source>
</evidence>
<feature type="transmembrane region" description="Helical" evidence="22">
    <location>
        <begin position="472"/>
        <end position="495"/>
    </location>
</feature>
<accession>V9KMG7</accession>
<dbReference type="Pfam" id="PF01150">
    <property type="entry name" value="GDA1_CD39"/>
    <property type="match status" value="1"/>
</dbReference>
<dbReference type="PANTHER" id="PTHR11782">
    <property type="entry name" value="ADENOSINE/GUANOSINE DIPHOSPHATASE"/>
    <property type="match status" value="1"/>
</dbReference>
<evidence type="ECO:0000256" key="2">
    <source>
        <dbReference type="ARBA" id="ARBA00001946"/>
    </source>
</evidence>
<keyword evidence="12 21" id="KW-0067">ATP-binding</keyword>
<comment type="subcellular location">
    <subcellularLocation>
        <location evidence="3">Cell membrane</location>
        <topology evidence="3">Multi-pass membrane protein</topology>
    </subcellularLocation>
</comment>
<dbReference type="PANTHER" id="PTHR11782:SF31">
    <property type="entry name" value="ECTONUCLEOSIDE TRIPHOSPHATE DIPHOSPHOHYDROLASE 8"/>
    <property type="match status" value="1"/>
</dbReference>
<dbReference type="GO" id="GO:0004050">
    <property type="term" value="F:apyrase activity"/>
    <property type="evidence" value="ECO:0007669"/>
    <property type="project" value="UniProtKB-EC"/>
</dbReference>
<proteinExistence type="evidence at transcript level"/>
<evidence type="ECO:0000256" key="3">
    <source>
        <dbReference type="ARBA" id="ARBA00004651"/>
    </source>
</evidence>
<comment type="cofactor">
    <cofactor evidence="1">
        <name>Ca(2+)</name>
        <dbReference type="ChEBI" id="CHEBI:29108"/>
    </cofactor>
</comment>
<evidence type="ECO:0000256" key="18">
    <source>
        <dbReference type="ARBA" id="ARBA00039598"/>
    </source>
</evidence>
<keyword evidence="17" id="KW-0325">Glycoprotein</keyword>
<keyword evidence="6" id="KW-1003">Cell membrane</keyword>
<dbReference type="GO" id="GO:0045134">
    <property type="term" value="F:UDP phosphatase activity"/>
    <property type="evidence" value="ECO:0007669"/>
    <property type="project" value="TreeGrafter"/>
</dbReference>
<name>V9KMG7_CALMI</name>
<dbReference type="GO" id="GO:0046872">
    <property type="term" value="F:metal ion binding"/>
    <property type="evidence" value="ECO:0007669"/>
    <property type="project" value="UniProtKB-KW"/>
</dbReference>
<dbReference type="CDD" id="cd24113">
    <property type="entry name" value="ASKHA_NBD_NTPDase8"/>
    <property type="match status" value="1"/>
</dbReference>
<dbReference type="GO" id="GO:0005524">
    <property type="term" value="F:ATP binding"/>
    <property type="evidence" value="ECO:0007669"/>
    <property type="project" value="UniProtKB-KW"/>
</dbReference>
<evidence type="ECO:0000256" key="8">
    <source>
        <dbReference type="ARBA" id="ARBA00022723"/>
    </source>
</evidence>
<keyword evidence="8" id="KW-0479">Metal-binding</keyword>
<evidence type="ECO:0000256" key="1">
    <source>
        <dbReference type="ARBA" id="ARBA00001913"/>
    </source>
</evidence>
<comment type="catalytic activity">
    <reaction evidence="19">
        <text>a ribonucleoside 5'-triphosphate + 2 H2O = a ribonucleoside 5'-phosphate + 2 phosphate + 2 H(+)</text>
        <dbReference type="Rhea" id="RHEA:36795"/>
        <dbReference type="ChEBI" id="CHEBI:15377"/>
        <dbReference type="ChEBI" id="CHEBI:15378"/>
        <dbReference type="ChEBI" id="CHEBI:43474"/>
        <dbReference type="ChEBI" id="CHEBI:58043"/>
        <dbReference type="ChEBI" id="CHEBI:61557"/>
        <dbReference type="EC" id="3.6.1.5"/>
    </reaction>
</comment>
<evidence type="ECO:0000256" key="4">
    <source>
        <dbReference type="ARBA" id="ARBA00009283"/>
    </source>
</evidence>
<evidence type="ECO:0000256" key="17">
    <source>
        <dbReference type="ARBA" id="ARBA00023180"/>
    </source>
</evidence>
<evidence type="ECO:0000256" key="6">
    <source>
        <dbReference type="ARBA" id="ARBA00022475"/>
    </source>
</evidence>
<feature type="transmembrane region" description="Helical" evidence="22">
    <location>
        <begin position="12"/>
        <end position="32"/>
    </location>
</feature>
<dbReference type="Gene3D" id="3.30.420.40">
    <property type="match status" value="1"/>
</dbReference>
<comment type="similarity">
    <text evidence="4">Belongs to the GDA1/CD39 NTPase family.</text>
</comment>
<evidence type="ECO:0000313" key="23">
    <source>
        <dbReference type="EMBL" id="AFO99444.1"/>
    </source>
</evidence>
<keyword evidence="7 22" id="KW-0812">Transmembrane</keyword>
<evidence type="ECO:0000256" key="14">
    <source>
        <dbReference type="ARBA" id="ARBA00022989"/>
    </source>
</evidence>
<evidence type="ECO:0000256" key="13">
    <source>
        <dbReference type="ARBA" id="ARBA00022842"/>
    </source>
</evidence>
<evidence type="ECO:0000256" key="16">
    <source>
        <dbReference type="ARBA" id="ARBA00023157"/>
    </source>
</evidence>
<dbReference type="Gene3D" id="3.30.420.150">
    <property type="entry name" value="Exopolyphosphatase. Domain 2"/>
    <property type="match status" value="1"/>
</dbReference>
<keyword evidence="13" id="KW-0460">Magnesium</keyword>
<sequence>MKLSNTQFITRGLIAFVITSGIIALILSLVGIQEVQLPPGRKYGMVFDAGSTHTSIFLYHWPADEQNGTGIVSQLHHCEVNGPGISGYAENPPKAGESLRPCLDNVSSYIPVESQKETIIYLGATAGMRLLKIQNETKSDMILEEVSKTIKSYPFKFQGARIISGMEEGAYGWTTINYLLNSFIKYSFDGKWTHPESANIHGALDLGGASTQITFTPKESIEDKTTDVRFKLYGYNYIIYTHSYLCYGQQHFKKKHIAMQLQGKNLTDLIEIPCYLKGFKSNMTLDSIFDSPCTSDQKPLPYDGTQIIALVGTGKPGECREAVKTLFNFTACGGSQTCAFDGVYQPPINGPFFAFSAFFYTFDFFNLTSGNPSLSTVNKTIKEFCSREWQEVKASYPKQKVKYLQNYCLSATQIYTLLVDAYNFDSRTWNNIIFQQKADNTEIGWTLGYMLNLTNIMPAEQVYLHKSQAMEAWAVLIVLFIVVVVMGVVILLVSLRSAMDNTVL</sequence>
<dbReference type="GO" id="GO:0017111">
    <property type="term" value="F:ribonucleoside triphosphate phosphatase activity"/>
    <property type="evidence" value="ECO:0007669"/>
    <property type="project" value="TreeGrafter"/>
</dbReference>
<evidence type="ECO:0000256" key="5">
    <source>
        <dbReference type="ARBA" id="ARBA00012148"/>
    </source>
</evidence>
<evidence type="ECO:0000256" key="9">
    <source>
        <dbReference type="ARBA" id="ARBA00022741"/>
    </source>
</evidence>
<evidence type="ECO:0000256" key="7">
    <source>
        <dbReference type="ARBA" id="ARBA00022692"/>
    </source>
</evidence>
<evidence type="ECO:0000256" key="12">
    <source>
        <dbReference type="ARBA" id="ARBA00022840"/>
    </source>
</evidence>
<dbReference type="InterPro" id="IPR000407">
    <property type="entry name" value="GDA1_CD39_NTPase"/>
</dbReference>
<feature type="active site" description="Proton acceptor" evidence="20">
    <location>
        <position position="168"/>
    </location>
</feature>